<dbReference type="InterPro" id="IPR000847">
    <property type="entry name" value="LysR_HTH_N"/>
</dbReference>
<dbReference type="CDD" id="cd08414">
    <property type="entry name" value="PBP2_LTTR_aromatics_like"/>
    <property type="match status" value="1"/>
</dbReference>
<dbReference type="PRINTS" id="PR00039">
    <property type="entry name" value="HTHLYSR"/>
</dbReference>
<keyword evidence="4" id="KW-0804">Transcription</keyword>
<evidence type="ECO:0000256" key="2">
    <source>
        <dbReference type="ARBA" id="ARBA00023015"/>
    </source>
</evidence>
<feature type="domain" description="HTH lysR-type" evidence="5">
    <location>
        <begin position="1"/>
        <end position="58"/>
    </location>
</feature>
<evidence type="ECO:0000256" key="4">
    <source>
        <dbReference type="ARBA" id="ARBA00023163"/>
    </source>
</evidence>
<dbReference type="InterPro" id="IPR005119">
    <property type="entry name" value="LysR_subst-bd"/>
</dbReference>
<dbReference type="InterPro" id="IPR036390">
    <property type="entry name" value="WH_DNA-bd_sf"/>
</dbReference>
<dbReference type="InterPro" id="IPR036388">
    <property type="entry name" value="WH-like_DNA-bd_sf"/>
</dbReference>
<dbReference type="eggNOG" id="COG0583">
    <property type="taxonomic scope" value="Bacteria"/>
</dbReference>
<dbReference type="STRING" id="123899.SAMEA3906487_03341"/>
<dbReference type="KEGG" id="btrm:SAMEA390648703341"/>
<gene>
    <name evidence="6" type="primary">catM_3</name>
    <name evidence="6" type="ORF">SAMEA3906487_03341</name>
</gene>
<accession>A0A157SRW2</accession>
<dbReference type="SUPFAM" id="SSF53850">
    <property type="entry name" value="Periplasmic binding protein-like II"/>
    <property type="match status" value="1"/>
</dbReference>
<dbReference type="Gene3D" id="3.40.190.10">
    <property type="entry name" value="Periplasmic binding protein-like II"/>
    <property type="match status" value="2"/>
</dbReference>
<dbReference type="SUPFAM" id="SSF46785">
    <property type="entry name" value="Winged helix' DNA-binding domain"/>
    <property type="match status" value="1"/>
</dbReference>
<dbReference type="EMBL" id="LT546645">
    <property type="protein sequence ID" value="SAI72636.1"/>
    <property type="molecule type" value="Genomic_DNA"/>
</dbReference>
<dbReference type="AlphaFoldDB" id="A0A157SRW2"/>
<reference evidence="6 7" key="1">
    <citation type="submission" date="2016-04" db="EMBL/GenBank/DDBJ databases">
        <authorList>
            <consortium name="Pathogen Informatics"/>
        </authorList>
    </citation>
    <scope>NUCLEOTIDE SEQUENCE [LARGE SCALE GENOMIC DNA]</scope>
    <source>
        <strain evidence="6 7">H044680328</strain>
    </source>
</reference>
<dbReference type="PROSITE" id="PS50931">
    <property type="entry name" value="HTH_LYSR"/>
    <property type="match status" value="1"/>
</dbReference>
<sequence>MELKQLRYFLGVCRHGSIAEAARALHIAQPALSRQMAALEAQLGVSLFTRLPRGVAPTRAGMALQAHARALLGEADRLGEQLRQAELGLAGVLRIGVMPGYSDLPALAAALRPLPDSAPGVQVQVESLYAAEQLQRLRRHELDLGIVAWRSPFDTAFCGLTLREDRMGVAMPPHWPQARQREALYLRDLRGQPLLMSPRERSPVHYDKVQQACSAAGIDPGQWRLGAADTQTTLGLVAAGLGYAIAPLSLADFWGSRICLRPAQDLTIPFTMELVWLAQRADPLVDHFLERWRAACAS</sequence>
<dbReference type="GO" id="GO:0003677">
    <property type="term" value="F:DNA binding"/>
    <property type="evidence" value="ECO:0007669"/>
    <property type="project" value="UniProtKB-KW"/>
</dbReference>
<dbReference type="GO" id="GO:0003700">
    <property type="term" value="F:DNA-binding transcription factor activity"/>
    <property type="evidence" value="ECO:0007669"/>
    <property type="project" value="InterPro"/>
</dbReference>
<keyword evidence="7" id="KW-1185">Reference proteome</keyword>
<dbReference type="GeneID" id="56589420"/>
<proteinExistence type="inferred from homology"/>
<dbReference type="Proteomes" id="UP000076825">
    <property type="component" value="Chromosome 1"/>
</dbReference>
<dbReference type="RefSeq" id="WP_051348268.1">
    <property type="nucleotide sequence ID" value="NZ_CP016340.1"/>
</dbReference>
<dbReference type="Pfam" id="PF00126">
    <property type="entry name" value="HTH_1"/>
    <property type="match status" value="1"/>
</dbReference>
<protein>
    <submittedName>
        <fullName evidence="6">LysR family transcriptional regulator</fullName>
    </submittedName>
</protein>
<dbReference type="Pfam" id="PF03466">
    <property type="entry name" value="LysR_substrate"/>
    <property type="match status" value="1"/>
</dbReference>
<evidence type="ECO:0000259" key="5">
    <source>
        <dbReference type="PROSITE" id="PS50931"/>
    </source>
</evidence>
<keyword evidence="2" id="KW-0805">Transcription regulation</keyword>
<dbReference type="FunFam" id="1.10.10.10:FF:000001">
    <property type="entry name" value="LysR family transcriptional regulator"/>
    <property type="match status" value="1"/>
</dbReference>
<evidence type="ECO:0000313" key="7">
    <source>
        <dbReference type="Proteomes" id="UP000076825"/>
    </source>
</evidence>
<comment type="similarity">
    <text evidence="1">Belongs to the LysR transcriptional regulatory family.</text>
</comment>
<evidence type="ECO:0000256" key="1">
    <source>
        <dbReference type="ARBA" id="ARBA00009437"/>
    </source>
</evidence>
<dbReference type="GO" id="GO:0032993">
    <property type="term" value="C:protein-DNA complex"/>
    <property type="evidence" value="ECO:0007669"/>
    <property type="project" value="TreeGrafter"/>
</dbReference>
<dbReference type="Gene3D" id="1.10.10.10">
    <property type="entry name" value="Winged helix-like DNA-binding domain superfamily/Winged helix DNA-binding domain"/>
    <property type="match status" value="1"/>
</dbReference>
<evidence type="ECO:0000313" key="6">
    <source>
        <dbReference type="EMBL" id="SAI72636.1"/>
    </source>
</evidence>
<dbReference type="PATRIC" id="fig|123899.6.peg.3339"/>
<dbReference type="PANTHER" id="PTHR30346">
    <property type="entry name" value="TRANSCRIPTIONAL DUAL REGULATOR HCAR-RELATED"/>
    <property type="match status" value="1"/>
</dbReference>
<evidence type="ECO:0000256" key="3">
    <source>
        <dbReference type="ARBA" id="ARBA00023125"/>
    </source>
</evidence>
<organism evidence="6 7">
    <name type="scientific">Bordetella trematum</name>
    <dbReference type="NCBI Taxonomy" id="123899"/>
    <lineage>
        <taxon>Bacteria</taxon>
        <taxon>Pseudomonadati</taxon>
        <taxon>Pseudomonadota</taxon>
        <taxon>Betaproteobacteria</taxon>
        <taxon>Burkholderiales</taxon>
        <taxon>Alcaligenaceae</taxon>
        <taxon>Bordetella</taxon>
    </lineage>
</organism>
<dbReference type="PANTHER" id="PTHR30346:SF28">
    <property type="entry name" value="HTH-TYPE TRANSCRIPTIONAL REGULATOR CYNR"/>
    <property type="match status" value="1"/>
</dbReference>
<keyword evidence="3" id="KW-0238">DNA-binding</keyword>
<name>A0A157SRW2_9BORD</name>